<name>A0A2U1N7F9_ARTAN</name>
<keyword evidence="1" id="KW-0677">Repeat</keyword>
<dbReference type="InterPro" id="IPR004146">
    <property type="entry name" value="DC1"/>
</dbReference>
<evidence type="ECO:0000259" key="2">
    <source>
        <dbReference type="Pfam" id="PF03107"/>
    </source>
</evidence>
<dbReference type="STRING" id="35608.A0A2U1N7F9"/>
<gene>
    <name evidence="3" type="ORF">CTI12_AA280680</name>
</gene>
<feature type="domain" description="DC1" evidence="2">
    <location>
        <begin position="612"/>
        <end position="660"/>
    </location>
</feature>
<comment type="caution">
    <text evidence="3">The sequence shown here is derived from an EMBL/GenBank/DDBJ whole genome shotgun (WGS) entry which is preliminary data.</text>
</comment>
<dbReference type="InterPro" id="IPR046349">
    <property type="entry name" value="C1-like_sf"/>
</dbReference>
<organism evidence="3 4">
    <name type="scientific">Artemisia annua</name>
    <name type="common">Sweet wormwood</name>
    <dbReference type="NCBI Taxonomy" id="35608"/>
    <lineage>
        <taxon>Eukaryota</taxon>
        <taxon>Viridiplantae</taxon>
        <taxon>Streptophyta</taxon>
        <taxon>Embryophyta</taxon>
        <taxon>Tracheophyta</taxon>
        <taxon>Spermatophyta</taxon>
        <taxon>Magnoliopsida</taxon>
        <taxon>eudicotyledons</taxon>
        <taxon>Gunneridae</taxon>
        <taxon>Pentapetalae</taxon>
        <taxon>asterids</taxon>
        <taxon>campanulids</taxon>
        <taxon>Asterales</taxon>
        <taxon>Asteraceae</taxon>
        <taxon>Asteroideae</taxon>
        <taxon>Anthemideae</taxon>
        <taxon>Artemisiinae</taxon>
        <taxon>Artemisia</taxon>
    </lineage>
</organism>
<dbReference type="AlphaFoldDB" id="A0A2U1N7F9"/>
<dbReference type="SUPFAM" id="SSF57889">
    <property type="entry name" value="Cysteine-rich domain"/>
    <property type="match status" value="6"/>
</dbReference>
<evidence type="ECO:0000313" key="3">
    <source>
        <dbReference type="EMBL" id="PWA69423.1"/>
    </source>
</evidence>
<dbReference type="Pfam" id="PF03107">
    <property type="entry name" value="C1_2"/>
    <property type="match status" value="2"/>
</dbReference>
<dbReference type="OrthoDB" id="938199at2759"/>
<dbReference type="PANTHER" id="PTHR32410">
    <property type="entry name" value="CYSTEINE/HISTIDINE-RICH C1 DOMAIN FAMILY PROTEIN"/>
    <property type="match status" value="1"/>
</dbReference>
<dbReference type="EMBL" id="PKPP01003441">
    <property type="protein sequence ID" value="PWA69423.1"/>
    <property type="molecule type" value="Genomic_DNA"/>
</dbReference>
<evidence type="ECO:0000256" key="1">
    <source>
        <dbReference type="ARBA" id="ARBA00022737"/>
    </source>
</evidence>
<protein>
    <submittedName>
        <fullName evidence="3">DC1, C1-like, Zinc finger, RING/FYVE/PHD-type</fullName>
    </submittedName>
</protein>
<reference evidence="3 4" key="1">
    <citation type="journal article" date="2018" name="Mol. Plant">
        <title>The genome of Artemisia annua provides insight into the evolution of Asteraceae family and artemisinin biosynthesis.</title>
        <authorList>
            <person name="Shen Q."/>
            <person name="Zhang L."/>
            <person name="Liao Z."/>
            <person name="Wang S."/>
            <person name="Yan T."/>
            <person name="Shi P."/>
            <person name="Liu M."/>
            <person name="Fu X."/>
            <person name="Pan Q."/>
            <person name="Wang Y."/>
            <person name="Lv Z."/>
            <person name="Lu X."/>
            <person name="Zhang F."/>
            <person name="Jiang W."/>
            <person name="Ma Y."/>
            <person name="Chen M."/>
            <person name="Hao X."/>
            <person name="Li L."/>
            <person name="Tang Y."/>
            <person name="Lv G."/>
            <person name="Zhou Y."/>
            <person name="Sun X."/>
            <person name="Brodelius P.E."/>
            <person name="Rose J.K.C."/>
            <person name="Tang K."/>
        </authorList>
    </citation>
    <scope>NUCLEOTIDE SEQUENCE [LARGE SCALE GENOMIC DNA]</scope>
    <source>
        <strain evidence="4">cv. Huhao1</strain>
        <tissue evidence="3">Leaf</tissue>
    </source>
</reference>
<dbReference type="Proteomes" id="UP000245207">
    <property type="component" value="Unassembled WGS sequence"/>
</dbReference>
<accession>A0A2U1N7F9</accession>
<dbReference type="InterPro" id="IPR053192">
    <property type="entry name" value="Vacuole_Formation_Reg"/>
</dbReference>
<keyword evidence="4" id="KW-1185">Reference proteome</keyword>
<proteinExistence type="predicted"/>
<evidence type="ECO:0000313" key="4">
    <source>
        <dbReference type="Proteomes" id="UP000245207"/>
    </source>
</evidence>
<sequence>MSLGFKEIPETLQHPSHVCHHHLILHRLRYDGECKVCKTSHEPHALFYHCPECWFCIDLHCAVKWLKTNIIHHPSHIHPLVCIAKEILCECDACGKEHKGFFYQCVTCTIPLLHSDCAFLPNNMLIQQTTNDIFSHPHPLTLAYSFVIEDRTARQWTKCRCRYSIHKFCAEIPETLQHPSHVCHHHLILHRLRYSRECNVCKTSHEAHALLYHCPECWFYIDLHCAVKWLKTNIIHHPSHIHPLVCIAKEILCECDACGKKHEGIFYQCVTCPIPLLHSDCAFLPKKMLIQQTTNDIFSHPHPLTLAYSFVIEDYIARSWTKCRVCNRPFDNESLWIYKCDRCRYYAHLDCATARHEPFMSILMSPGMGRLLKNFKDDVFPHLVHLPFPDQTMNLIKHLFSKEIESSTSKINEAKQTHISHQHPLVLVDTTKPTSSTLSCHDPMKKVELICNGCVRPIMDSPFYTCADEDEHHCNFALHEWCTRLPSEIKDHPGHPQHTLVFMPKVPYKPFGVFECNVCGFHCNGFVYCCVSCKYNVDVCCAFIPDKITHKAHQNHLLSRVLTKRVHGDGCRLCFWGIYSDEFAFSCQDCGFHIHPGCALLVSETIRHKYDKHPYKLSYFPIENHKGDYFCDICEEQFLPEFEGSFYHCEKCVQSMHPACSMPIFRHQNPVSFSSILGGRTIIHKYVNIKFGGRHNIETHPHPFSFVQGLKSHGQCSAECRKGLEYEMILKCLKCEFAIHYDCVGE</sequence>
<dbReference type="PANTHER" id="PTHR32410:SF161">
    <property type="entry name" value="DC1, ZINC FINGER, RING_FYVE_PHD-TYPE-RELATED"/>
    <property type="match status" value="1"/>
</dbReference>
<feature type="domain" description="DC1" evidence="2">
    <location>
        <begin position="298"/>
        <end position="352"/>
    </location>
</feature>